<keyword evidence="1" id="KW-0812">Transmembrane</keyword>
<evidence type="ECO:0000259" key="2">
    <source>
        <dbReference type="Pfam" id="PF13490"/>
    </source>
</evidence>
<gene>
    <name evidence="3" type="ORF">FHQ18_01890</name>
</gene>
<protein>
    <submittedName>
        <fullName evidence="3">Zf-HC2 domain-containing protein</fullName>
    </submittedName>
</protein>
<dbReference type="EMBL" id="VFJB01000002">
    <property type="protein sequence ID" value="KAA0259227.1"/>
    <property type="molecule type" value="Genomic_DNA"/>
</dbReference>
<sequence>MDCTKYRKMISLYVDNELNDYEVSDLITHIKKCDNCKTYYENILSLKDNIKISFTTNPVDYDKSAEIMSKISRSAGKGLNKKKKNYFVWISVAAALFIFVVSFYLYNNLNKEKIAEQYKLEKYVAEHLEKNRVIDLDSHISKVNYEK</sequence>
<organism evidence="3 4">
    <name type="scientific">Deferribacter autotrophicus</name>
    <dbReference type="NCBI Taxonomy" id="500465"/>
    <lineage>
        <taxon>Bacteria</taxon>
        <taxon>Pseudomonadati</taxon>
        <taxon>Deferribacterota</taxon>
        <taxon>Deferribacteres</taxon>
        <taxon>Deferribacterales</taxon>
        <taxon>Deferribacteraceae</taxon>
        <taxon>Deferribacter</taxon>
    </lineage>
</organism>
<dbReference type="OrthoDB" id="9782842at2"/>
<feature type="transmembrane region" description="Helical" evidence="1">
    <location>
        <begin position="86"/>
        <end position="106"/>
    </location>
</feature>
<dbReference type="Proteomes" id="UP000322876">
    <property type="component" value="Unassembled WGS sequence"/>
</dbReference>
<keyword evidence="1" id="KW-1133">Transmembrane helix</keyword>
<evidence type="ECO:0000313" key="3">
    <source>
        <dbReference type="EMBL" id="KAA0259227.1"/>
    </source>
</evidence>
<accession>A0A5A8F8Y8</accession>
<dbReference type="AlphaFoldDB" id="A0A5A8F8Y8"/>
<reference evidence="3 4" key="1">
    <citation type="submission" date="2019-06" db="EMBL/GenBank/DDBJ databases">
        <title>Genomic insights into carbon and energy metabolism of Deferribacter autotrophicus revealed new metabolic traits in the phylum Deferribacteres.</title>
        <authorList>
            <person name="Slobodkin A.I."/>
            <person name="Slobodkina G.B."/>
            <person name="Allioux M."/>
            <person name="Alain K."/>
            <person name="Jebbar M."/>
            <person name="Shadrin V."/>
            <person name="Kublanov I.V."/>
            <person name="Toshchakov S.V."/>
            <person name="Bonch-Osmolovskaya E.A."/>
        </authorList>
    </citation>
    <scope>NUCLEOTIDE SEQUENCE [LARGE SCALE GENOMIC DNA]</scope>
    <source>
        <strain evidence="3 4">SL50</strain>
    </source>
</reference>
<evidence type="ECO:0000313" key="4">
    <source>
        <dbReference type="Proteomes" id="UP000322876"/>
    </source>
</evidence>
<keyword evidence="4" id="KW-1185">Reference proteome</keyword>
<feature type="domain" description="Putative zinc-finger" evidence="2">
    <location>
        <begin position="3"/>
        <end position="36"/>
    </location>
</feature>
<comment type="caution">
    <text evidence="3">The sequence shown here is derived from an EMBL/GenBank/DDBJ whole genome shotgun (WGS) entry which is preliminary data.</text>
</comment>
<proteinExistence type="predicted"/>
<dbReference type="RefSeq" id="WP_149265482.1">
    <property type="nucleotide sequence ID" value="NZ_VFJB01000002.1"/>
</dbReference>
<name>A0A5A8F8Y8_9BACT</name>
<keyword evidence="1" id="KW-0472">Membrane</keyword>
<evidence type="ECO:0000256" key="1">
    <source>
        <dbReference type="SAM" id="Phobius"/>
    </source>
</evidence>
<dbReference type="Pfam" id="PF13490">
    <property type="entry name" value="zf-HC2"/>
    <property type="match status" value="1"/>
</dbReference>
<dbReference type="InterPro" id="IPR027383">
    <property type="entry name" value="Znf_put"/>
</dbReference>